<feature type="region of interest" description="Disordered" evidence="2">
    <location>
        <begin position="1"/>
        <end position="24"/>
    </location>
</feature>
<feature type="region of interest" description="Disordered" evidence="2">
    <location>
        <begin position="336"/>
        <end position="382"/>
    </location>
</feature>
<feature type="compositionally biased region" description="Basic and acidic residues" evidence="2">
    <location>
        <begin position="93"/>
        <end position="103"/>
    </location>
</feature>
<keyword evidence="1" id="KW-0175">Coiled coil</keyword>
<name>A0AA40C756_9PEZI</name>
<dbReference type="PANTHER" id="PTHR40130:SF1">
    <property type="entry name" value="SPINDLE POLE BODY-ASSOCIATED PROTEIN CUT12 DOMAIN-CONTAINING PROTEIN"/>
    <property type="match status" value="1"/>
</dbReference>
<protein>
    <submittedName>
        <fullName evidence="3">Uncharacterized protein</fullName>
    </submittedName>
</protein>
<feature type="region of interest" description="Disordered" evidence="2">
    <location>
        <begin position="258"/>
        <end position="316"/>
    </location>
</feature>
<dbReference type="EMBL" id="JAULSU010000002">
    <property type="protein sequence ID" value="KAK0627682.1"/>
    <property type="molecule type" value="Genomic_DNA"/>
</dbReference>
<feature type="coiled-coil region" evidence="1">
    <location>
        <begin position="387"/>
        <end position="414"/>
    </location>
</feature>
<reference evidence="3" key="1">
    <citation type="submission" date="2023-06" db="EMBL/GenBank/DDBJ databases">
        <title>Genome-scale phylogeny and comparative genomics of the fungal order Sordariales.</title>
        <authorList>
            <consortium name="Lawrence Berkeley National Laboratory"/>
            <person name="Hensen N."/>
            <person name="Bonometti L."/>
            <person name="Westerberg I."/>
            <person name="Brannstrom I.O."/>
            <person name="Guillou S."/>
            <person name="Cros-Aarteil S."/>
            <person name="Calhoun S."/>
            <person name="Haridas S."/>
            <person name="Kuo A."/>
            <person name="Mondo S."/>
            <person name="Pangilinan J."/>
            <person name="Riley R."/>
            <person name="Labutti K."/>
            <person name="Andreopoulos B."/>
            <person name="Lipzen A."/>
            <person name="Chen C."/>
            <person name="Yanf M."/>
            <person name="Daum C."/>
            <person name="Ng V."/>
            <person name="Clum A."/>
            <person name="Steindorff A."/>
            <person name="Ohm R."/>
            <person name="Martin F."/>
            <person name="Silar P."/>
            <person name="Natvig D."/>
            <person name="Lalanne C."/>
            <person name="Gautier V."/>
            <person name="Ament-Velasquez S.L."/>
            <person name="Kruys A."/>
            <person name="Hutchinson M.I."/>
            <person name="Powell A.J."/>
            <person name="Barry K."/>
            <person name="Miller A.N."/>
            <person name="Grigoriev I.V."/>
            <person name="Debuchy R."/>
            <person name="Gladieux P."/>
            <person name="Thoren M.H."/>
            <person name="Johannesson H."/>
        </authorList>
    </citation>
    <scope>NUCLEOTIDE SEQUENCE</scope>
    <source>
        <strain evidence="3">CBS 606.72</strain>
    </source>
</reference>
<dbReference type="Proteomes" id="UP001175000">
    <property type="component" value="Unassembled WGS sequence"/>
</dbReference>
<feature type="region of interest" description="Disordered" evidence="2">
    <location>
        <begin position="70"/>
        <end position="143"/>
    </location>
</feature>
<feature type="compositionally biased region" description="Basic and acidic residues" evidence="2">
    <location>
        <begin position="177"/>
        <end position="197"/>
    </location>
</feature>
<feature type="compositionally biased region" description="Acidic residues" evidence="2">
    <location>
        <begin position="348"/>
        <end position="357"/>
    </location>
</feature>
<feature type="compositionally biased region" description="Low complexity" evidence="2">
    <location>
        <begin position="115"/>
        <end position="126"/>
    </location>
</feature>
<dbReference type="SUPFAM" id="SSF140361">
    <property type="entry name" value="MIT domain-like"/>
    <property type="match status" value="1"/>
</dbReference>
<accession>A0AA40C756</accession>
<evidence type="ECO:0000256" key="1">
    <source>
        <dbReference type="SAM" id="Coils"/>
    </source>
</evidence>
<dbReference type="AlphaFoldDB" id="A0AA40C756"/>
<organism evidence="3 4">
    <name type="scientific">Immersiella caudata</name>
    <dbReference type="NCBI Taxonomy" id="314043"/>
    <lineage>
        <taxon>Eukaryota</taxon>
        <taxon>Fungi</taxon>
        <taxon>Dikarya</taxon>
        <taxon>Ascomycota</taxon>
        <taxon>Pezizomycotina</taxon>
        <taxon>Sordariomycetes</taxon>
        <taxon>Sordariomycetidae</taxon>
        <taxon>Sordariales</taxon>
        <taxon>Lasiosphaeriaceae</taxon>
        <taxon>Immersiella</taxon>
    </lineage>
</organism>
<dbReference type="Gene3D" id="1.20.58.80">
    <property type="entry name" value="Phosphotransferase system, lactose/cellobiose-type IIA subunit"/>
    <property type="match status" value="1"/>
</dbReference>
<feature type="region of interest" description="Disordered" evidence="2">
    <location>
        <begin position="490"/>
        <end position="512"/>
    </location>
</feature>
<proteinExistence type="predicted"/>
<dbReference type="PANTHER" id="PTHR40130">
    <property type="entry name" value="EXPRESSED PROTEIN"/>
    <property type="match status" value="1"/>
</dbReference>
<feature type="compositionally biased region" description="Basic and acidic residues" evidence="2">
    <location>
        <begin position="444"/>
        <end position="455"/>
    </location>
</feature>
<comment type="caution">
    <text evidence="3">The sequence shown here is derived from an EMBL/GenBank/DDBJ whole genome shotgun (WGS) entry which is preliminary data.</text>
</comment>
<evidence type="ECO:0000313" key="4">
    <source>
        <dbReference type="Proteomes" id="UP001175000"/>
    </source>
</evidence>
<evidence type="ECO:0000256" key="2">
    <source>
        <dbReference type="SAM" id="MobiDB-lite"/>
    </source>
</evidence>
<feature type="region of interest" description="Disordered" evidence="2">
    <location>
        <begin position="428"/>
        <end position="455"/>
    </location>
</feature>
<sequence length="512" mass="55308">MESSPLTKAHDHARAASNATQLSDTTTAVTEHALAAGEFSNAAKSTGSIEALRTLRLLEQHHKRLAELLKLPVDPPSQTSTADSDIPEEDEKDVSAEQDERAKAIKAPSKGTNLAAATAPVKPVPTLSQQRRYPPGRELSSSIASNLASARGIKSKYRGQPLAPSVSNDQAPGSLEARPRREGSLRNKGSDIAEGRKPSWVPPIQQGIREDVASGEPSPTTSPGDEGFSRFYSTFGGLISKLSAPLAFAGLPLITEESTTSEAAPVPPSEQGTQRKPRQQRPPPGSEPELSKIFSRATLQAIRGPGGHGGDSFYFVPTSGHTASYASILNHENKEKRRIAASQHDADLGDDQDEDDFVDARESQPVLPGLRKRAGKTQTERGLQNMVEELHTENASLKEMIDKLSKRLHAFELNSQSAHLALAQSVRLQRPGSPMSSSGGPGDEALKRRNREVEEQLARTMQKMEALEKDYAKLQQNLEKYRERWAALKASAKAKMGARSTNGEGEPSTPAR</sequence>
<evidence type="ECO:0000313" key="3">
    <source>
        <dbReference type="EMBL" id="KAK0627682.1"/>
    </source>
</evidence>
<gene>
    <name evidence="3" type="ORF">B0T14DRAFT_513111</name>
</gene>
<keyword evidence="4" id="KW-1185">Reference proteome</keyword>
<feature type="region of interest" description="Disordered" evidence="2">
    <location>
        <begin position="157"/>
        <end position="228"/>
    </location>
</feature>
<dbReference type="Gene3D" id="1.10.287.1490">
    <property type="match status" value="1"/>
</dbReference>